<keyword evidence="10" id="KW-0472">Membrane</keyword>
<keyword evidence="15" id="KW-0946">Virion</keyword>
<accession>K1W223</accession>
<evidence type="ECO:0000256" key="7">
    <source>
        <dbReference type="ARBA" id="ARBA00022892"/>
    </source>
</evidence>
<dbReference type="SUPFAM" id="SSF64356">
    <property type="entry name" value="SNARE-like"/>
    <property type="match status" value="1"/>
</dbReference>
<dbReference type="GO" id="GO:0006890">
    <property type="term" value="P:retrograde vesicle-mediated transport, Golgi to endoplasmic reticulum"/>
    <property type="evidence" value="ECO:0007669"/>
    <property type="project" value="InterPro"/>
</dbReference>
<keyword evidence="15" id="KW-0167">Capsid protein</keyword>
<dbReference type="GO" id="GO:0006891">
    <property type="term" value="P:intra-Golgi vesicle-mediated transport"/>
    <property type="evidence" value="ECO:0007669"/>
    <property type="project" value="TreeGrafter"/>
</dbReference>
<keyword evidence="5" id="KW-0813">Transport</keyword>
<evidence type="ECO:0000256" key="2">
    <source>
        <dbReference type="ARBA" id="ARBA00004347"/>
    </source>
</evidence>
<dbReference type="STRING" id="1220162.K1W223"/>
<feature type="region of interest" description="Disordered" evidence="14">
    <location>
        <begin position="93"/>
        <end position="146"/>
    </location>
</feature>
<organism evidence="15 16">
    <name type="scientific">Trichosporon asahii var. asahii (strain CBS 8904)</name>
    <name type="common">Yeast</name>
    <dbReference type="NCBI Taxonomy" id="1220162"/>
    <lineage>
        <taxon>Eukaryota</taxon>
        <taxon>Fungi</taxon>
        <taxon>Dikarya</taxon>
        <taxon>Basidiomycota</taxon>
        <taxon>Agaricomycotina</taxon>
        <taxon>Tremellomycetes</taxon>
        <taxon>Trichosporonales</taxon>
        <taxon>Trichosporonaceae</taxon>
        <taxon>Trichosporon</taxon>
    </lineage>
</organism>
<dbReference type="eggNOG" id="KOG3343">
    <property type="taxonomic scope" value="Eukaryota"/>
</dbReference>
<dbReference type="InterPro" id="IPR039652">
    <property type="entry name" value="Coatomer_zeta"/>
</dbReference>
<reference evidence="15 16" key="1">
    <citation type="journal article" date="2012" name="Eukaryot. Cell">
        <title>Genome sequence of the Trichosporon asahii environmental strain CBS 8904.</title>
        <authorList>
            <person name="Yang R.Y."/>
            <person name="Li H.T."/>
            <person name="Zhu H."/>
            <person name="Zhou G.P."/>
            <person name="Wang M."/>
            <person name="Wang L."/>
        </authorList>
    </citation>
    <scope>NUCLEOTIDE SEQUENCE [LARGE SCALE GENOMIC DNA]</scope>
    <source>
        <strain evidence="15 16">CBS 8904</strain>
    </source>
</reference>
<evidence type="ECO:0000256" key="5">
    <source>
        <dbReference type="ARBA" id="ARBA00022448"/>
    </source>
</evidence>
<comment type="subcellular location">
    <subcellularLocation>
        <location evidence="2">Cytoplasmic vesicle</location>
        <location evidence="2">COPI-coated vesicle membrane</location>
        <topology evidence="2">Peripheral membrane protein</topology>
        <orientation evidence="2">Cytoplasmic side</orientation>
    </subcellularLocation>
    <subcellularLocation>
        <location evidence="1">Golgi apparatus membrane</location>
        <topology evidence="1">Peripheral membrane protein</topology>
        <orientation evidence="1">Cytoplasmic side</orientation>
    </subcellularLocation>
</comment>
<dbReference type="PANTHER" id="PTHR11043">
    <property type="entry name" value="ZETA-COAT PROTEIN"/>
    <property type="match status" value="1"/>
</dbReference>
<protein>
    <recommendedName>
        <fullName evidence="13">Zeta-coat protein</fullName>
    </recommendedName>
</protein>
<evidence type="ECO:0000256" key="12">
    <source>
        <dbReference type="ARBA" id="ARBA00045555"/>
    </source>
</evidence>
<dbReference type="InParanoid" id="K1W223"/>
<dbReference type="InterPro" id="IPR011012">
    <property type="entry name" value="Longin-like_dom_sf"/>
</dbReference>
<evidence type="ECO:0000256" key="1">
    <source>
        <dbReference type="ARBA" id="ARBA00004255"/>
    </source>
</evidence>
<dbReference type="EMBL" id="AMBO01000271">
    <property type="protein sequence ID" value="EKD02983.1"/>
    <property type="molecule type" value="Genomic_DNA"/>
</dbReference>
<keyword evidence="11" id="KW-0968">Cytoplasmic vesicle</keyword>
<evidence type="ECO:0000313" key="16">
    <source>
        <dbReference type="Proteomes" id="UP000006757"/>
    </source>
</evidence>
<dbReference type="GO" id="GO:0006886">
    <property type="term" value="P:intracellular protein transport"/>
    <property type="evidence" value="ECO:0007669"/>
    <property type="project" value="TreeGrafter"/>
</dbReference>
<feature type="compositionally biased region" description="Polar residues" evidence="14">
    <location>
        <begin position="94"/>
        <end position="109"/>
    </location>
</feature>
<evidence type="ECO:0000256" key="6">
    <source>
        <dbReference type="ARBA" id="ARBA00022490"/>
    </source>
</evidence>
<keyword evidence="8" id="KW-0653">Protein transport</keyword>
<dbReference type="HOGENOM" id="CLU_369694_0_0_1"/>
<keyword evidence="9" id="KW-0333">Golgi apparatus</keyword>
<dbReference type="Proteomes" id="UP000006757">
    <property type="component" value="Unassembled WGS sequence"/>
</dbReference>
<gene>
    <name evidence="15" type="ORF">A1Q2_02700</name>
</gene>
<evidence type="ECO:0000256" key="10">
    <source>
        <dbReference type="ARBA" id="ARBA00023136"/>
    </source>
</evidence>
<evidence type="ECO:0000313" key="15">
    <source>
        <dbReference type="EMBL" id="EKD02983.1"/>
    </source>
</evidence>
<dbReference type="PANTHER" id="PTHR11043:SF0">
    <property type="entry name" value="COATOMER SUBUNIT ZETA"/>
    <property type="match status" value="1"/>
</dbReference>
<evidence type="ECO:0000256" key="8">
    <source>
        <dbReference type="ARBA" id="ARBA00022927"/>
    </source>
</evidence>
<dbReference type="OrthoDB" id="9995831at2759"/>
<dbReference type="Gene3D" id="3.30.450.60">
    <property type="match status" value="1"/>
</dbReference>
<keyword evidence="7" id="KW-0931">ER-Golgi transport</keyword>
<evidence type="ECO:0000256" key="13">
    <source>
        <dbReference type="ARBA" id="ARBA00075766"/>
    </source>
</evidence>
<comment type="function">
    <text evidence="12">The coatomer is a cytosolic protein complex that binds to dilysine motifs and reversibly associates with Golgi non-clathrin-coated vesicles, which further mediate biosynthetic protein transport from the ER, via the Golgi up to the trans Golgi network. Coatomer complex is required for budding from Golgi membranes, and is essential for the retrograde Golgi-to-ER transport of dilysine-tagged proteins. The zeta subunit may be involved in regulating the coat assembly and, hence, the rate of biosynthetic protein transport due to its association-dissociation properties with the coatomer complex.</text>
</comment>
<keyword evidence="6" id="KW-0963">Cytoplasm</keyword>
<dbReference type="FunFam" id="3.30.450.60:FF:000013">
    <property type="entry name" value="Coatomer subunit zeta"/>
    <property type="match status" value="1"/>
</dbReference>
<evidence type="ECO:0000256" key="3">
    <source>
        <dbReference type="ARBA" id="ARBA00006972"/>
    </source>
</evidence>
<keyword evidence="16" id="KW-1185">Reference proteome</keyword>
<evidence type="ECO:0000256" key="14">
    <source>
        <dbReference type="SAM" id="MobiDB-lite"/>
    </source>
</evidence>
<dbReference type="GO" id="GO:0030126">
    <property type="term" value="C:COPI vesicle coat"/>
    <property type="evidence" value="ECO:0007669"/>
    <property type="project" value="InterPro"/>
</dbReference>
<evidence type="ECO:0000256" key="4">
    <source>
        <dbReference type="ARBA" id="ARBA00011775"/>
    </source>
</evidence>
<comment type="similarity">
    <text evidence="3">Belongs to the adaptor complexes small subunit family.</text>
</comment>
<dbReference type="AlphaFoldDB" id="K1W223"/>
<dbReference type="GO" id="GO:0000139">
    <property type="term" value="C:Golgi membrane"/>
    <property type="evidence" value="ECO:0007669"/>
    <property type="project" value="UniProtKB-SubCell"/>
</dbReference>
<evidence type="ECO:0000256" key="9">
    <source>
        <dbReference type="ARBA" id="ARBA00023034"/>
    </source>
</evidence>
<comment type="caution">
    <text evidence="15">The sequence shown here is derived from an EMBL/GenBank/DDBJ whole genome shotgun (WGS) entry which is preliminary data.</text>
</comment>
<evidence type="ECO:0000256" key="11">
    <source>
        <dbReference type="ARBA" id="ARBA00023329"/>
    </source>
</evidence>
<proteinExistence type="inferred from homology"/>
<sequence>MSYFTFASSEYDLPHPTLSRNQPRFYIHDRPAYSPAQASTPLVGGESLHSRHPSINNSMYSGASTPYHRGSFYGSGSRTSLAALRHALHHYRTYSDNPTTDPLTPSAQLPSVPRGQCPPPPPGARPENFDGTAYEQSEASGGPVSWDSDMWRIPGQPLDALIDIHRVLYRGSEFEEGEDNAAWSEHGKEVKRVIEQWFEGDCVYDHPLVRLSSRQSVLTHFALLQLLATAYVPSFTPSSILHHARSVTSYARRALLGSDSDDLAADQAHDIQVSPSGQVDEWLQSSGPQLIRRRNADPNGWWKLWDVSAECRDIGCMECYEGYHVALIDHSVISLTLFPSIIKPRMNSLSPNVSTDSLNSTYASRSYLHSIVASVLQEFDFLLHWDLPVSTIVEFNEVGKATHVRDVVDVRDVIDTFVPFAKRFNWLSRRLTGVLTSTIGSVAMALIPGHSVVIGDPIRILDETQAAKAKEEEESRAKIKELEAKPGMGSPVGLESHVDDGFYPCPSGVRHNSLGLEGVSMAPDVDGANLSLYNVTALLVLDSEGNRVMAKYYKPPHGLAAQDLNIGAGGPGMPGLQTLKEQRAFEKSIWEKTRRGAGDIHPLPPHVILSRTSTDLQFHIVGPLATSNELMLQQTLTAFHDAVSLLLRGQIEKRNVLESLDLVLLAADETIDDGVTSGLLERPRKSAGGVIGGFPKQAFQLTTRIILETDAAAIAGRVTRPRPDTTDIVINEQTLLNAYSTFKERVSARIQQL</sequence>
<comment type="subunit">
    <text evidence="4">Oligomeric complex that consists of at least the alpha, beta, beta', gamma, delta, epsilon and zeta subunits.</text>
</comment>
<name>K1W223_TRIAC</name>